<accession>A0ABV7MJ71</accession>
<evidence type="ECO:0000256" key="5">
    <source>
        <dbReference type="SAM" id="SignalP"/>
    </source>
</evidence>
<keyword evidence="3 5" id="KW-0732">Signal</keyword>
<comment type="caution">
    <text evidence="6">The sequence shown here is derived from an EMBL/GenBank/DDBJ whole genome shotgun (WGS) entry which is preliminary data.</text>
</comment>
<dbReference type="Proteomes" id="UP001595648">
    <property type="component" value="Unassembled WGS sequence"/>
</dbReference>
<keyword evidence="2" id="KW-0813">Transport</keyword>
<evidence type="ECO:0000313" key="7">
    <source>
        <dbReference type="Proteomes" id="UP001595648"/>
    </source>
</evidence>
<feature type="chain" id="PRO_5046359091" evidence="5">
    <location>
        <begin position="40"/>
        <end position="364"/>
    </location>
</feature>
<name>A0ABV7MJ71_9HYPH</name>
<evidence type="ECO:0000256" key="2">
    <source>
        <dbReference type="ARBA" id="ARBA00022448"/>
    </source>
</evidence>
<keyword evidence="4" id="KW-0574">Periplasm</keyword>
<comment type="subcellular location">
    <subcellularLocation>
        <location evidence="1">Periplasm</location>
    </subcellularLocation>
</comment>
<dbReference type="PANTHER" id="PTHR30222:SF17">
    <property type="entry name" value="SPERMIDINE_PUTRESCINE-BINDING PERIPLASMIC PROTEIN"/>
    <property type="match status" value="1"/>
</dbReference>
<dbReference type="InterPro" id="IPR001188">
    <property type="entry name" value="Sperm_putr-bd"/>
</dbReference>
<evidence type="ECO:0000256" key="1">
    <source>
        <dbReference type="ARBA" id="ARBA00004418"/>
    </source>
</evidence>
<feature type="signal peptide" evidence="5">
    <location>
        <begin position="1"/>
        <end position="39"/>
    </location>
</feature>
<protein>
    <submittedName>
        <fullName evidence="6">ABC transporter substrate-binding protein</fullName>
    </submittedName>
</protein>
<evidence type="ECO:0000256" key="3">
    <source>
        <dbReference type="ARBA" id="ARBA00022729"/>
    </source>
</evidence>
<gene>
    <name evidence="6" type="ORF">ACFOJ9_09075</name>
</gene>
<reference evidence="7" key="1">
    <citation type="journal article" date="2019" name="Int. J. Syst. Evol. Microbiol.">
        <title>The Global Catalogue of Microorganisms (GCM) 10K type strain sequencing project: providing services to taxonomists for standard genome sequencing and annotation.</title>
        <authorList>
            <consortium name="The Broad Institute Genomics Platform"/>
            <consortium name="The Broad Institute Genome Sequencing Center for Infectious Disease"/>
            <person name="Wu L."/>
            <person name="Ma J."/>
        </authorList>
    </citation>
    <scope>NUCLEOTIDE SEQUENCE [LARGE SCALE GENOMIC DNA]</scope>
    <source>
        <strain evidence="7">ICMP 19515</strain>
    </source>
</reference>
<organism evidence="6 7">
    <name type="scientific">Mesorhizobium cantuariense</name>
    <dbReference type="NCBI Taxonomy" id="1300275"/>
    <lineage>
        <taxon>Bacteria</taxon>
        <taxon>Pseudomonadati</taxon>
        <taxon>Pseudomonadota</taxon>
        <taxon>Alphaproteobacteria</taxon>
        <taxon>Hyphomicrobiales</taxon>
        <taxon>Phyllobacteriaceae</taxon>
        <taxon>Mesorhizobium</taxon>
    </lineage>
</organism>
<evidence type="ECO:0000256" key="4">
    <source>
        <dbReference type="ARBA" id="ARBA00022764"/>
    </source>
</evidence>
<dbReference type="RefSeq" id="WP_378978566.1">
    <property type="nucleotide sequence ID" value="NZ_JBHRVD010000001.1"/>
</dbReference>
<dbReference type="Pfam" id="PF13416">
    <property type="entry name" value="SBP_bac_8"/>
    <property type="match status" value="1"/>
</dbReference>
<dbReference type="InterPro" id="IPR006059">
    <property type="entry name" value="SBP"/>
</dbReference>
<dbReference type="Gene3D" id="3.40.190.10">
    <property type="entry name" value="Periplasmic binding protein-like II"/>
    <property type="match status" value="2"/>
</dbReference>
<keyword evidence="7" id="KW-1185">Reference proteome</keyword>
<evidence type="ECO:0000313" key="6">
    <source>
        <dbReference type="EMBL" id="MFC3321930.1"/>
    </source>
</evidence>
<dbReference type="PRINTS" id="PR00909">
    <property type="entry name" value="SPERMDNBNDNG"/>
</dbReference>
<dbReference type="SUPFAM" id="SSF53850">
    <property type="entry name" value="Periplasmic binding protein-like II"/>
    <property type="match status" value="1"/>
</dbReference>
<dbReference type="PANTHER" id="PTHR30222">
    <property type="entry name" value="SPERMIDINE/PUTRESCINE-BINDING PERIPLASMIC PROTEIN"/>
    <property type="match status" value="1"/>
</dbReference>
<sequence>MAFDLKSGDLKSGHLKSGKTVRAGLAALALALSSTVAFAGDKLQYFTWSGYELPDFNKSFLAAHPDGVEASIFGDDDDAFTKVKAGFRPDIAHPCYDKVARWNKEGLLQPIDTKRIKNWDSIFPVFKNLPDLQAGDGKVWMVPWDWGNTSILYRTDLVKNPEASWNLLWDKQYAGRMATIDAVHDTPVVAALLAGVNPFDMTPEQMDKVAEKLREQRPLLSNYTTDMTSVEQALASGQLVAAMTWNASATSLKKQGVPVEFMKPKEGMLTWACGFVMLKDAKNVDLAYDFINSRLDADSGKYLIEAYGYGSSLSSAFATVPKEELEKLQLPSDPEVMLKTTIFTGPMKQNDDLAKMFEKVKAGG</sequence>
<dbReference type="CDD" id="cd13588">
    <property type="entry name" value="PBP2_polyamine_1"/>
    <property type="match status" value="1"/>
</dbReference>
<dbReference type="EMBL" id="JBHRVD010000001">
    <property type="protein sequence ID" value="MFC3321930.1"/>
    <property type="molecule type" value="Genomic_DNA"/>
</dbReference>
<proteinExistence type="predicted"/>